<dbReference type="AlphaFoldDB" id="A0A8S9KS36"/>
<evidence type="ECO:0000313" key="2">
    <source>
        <dbReference type="Proteomes" id="UP000712281"/>
    </source>
</evidence>
<gene>
    <name evidence="1" type="ORF">F2Q68_00007671</name>
</gene>
<sequence>MSFLACPRPRWSCMLHNPCFAYFPLDVKVIDEVLKVLRWFLFLRSFPKRLCESRMIESESKKGLECLDLEIKIQDNLWEPRCFVTTRCMCLTEVEKKAMVEWRQRLWDPILPLHQSVSNGSLDRLQIQKTETLQPKVMTTEVKEIVSEQLGYTAKMNKAEE</sequence>
<protein>
    <submittedName>
        <fullName evidence="1">Uncharacterized protein</fullName>
    </submittedName>
</protein>
<comment type="caution">
    <text evidence="1">The sequence shown here is derived from an EMBL/GenBank/DDBJ whole genome shotgun (WGS) entry which is preliminary data.</text>
</comment>
<organism evidence="1 2">
    <name type="scientific">Brassica cretica</name>
    <name type="common">Mustard</name>
    <dbReference type="NCBI Taxonomy" id="69181"/>
    <lineage>
        <taxon>Eukaryota</taxon>
        <taxon>Viridiplantae</taxon>
        <taxon>Streptophyta</taxon>
        <taxon>Embryophyta</taxon>
        <taxon>Tracheophyta</taxon>
        <taxon>Spermatophyta</taxon>
        <taxon>Magnoliopsida</taxon>
        <taxon>eudicotyledons</taxon>
        <taxon>Gunneridae</taxon>
        <taxon>Pentapetalae</taxon>
        <taxon>rosids</taxon>
        <taxon>malvids</taxon>
        <taxon>Brassicales</taxon>
        <taxon>Brassicaceae</taxon>
        <taxon>Brassiceae</taxon>
        <taxon>Brassica</taxon>
    </lineage>
</organism>
<dbReference type="EMBL" id="QGKW02000717">
    <property type="protein sequence ID" value="KAF2597265.1"/>
    <property type="molecule type" value="Genomic_DNA"/>
</dbReference>
<accession>A0A8S9KS36</accession>
<proteinExistence type="predicted"/>
<name>A0A8S9KS36_BRACR</name>
<dbReference type="Proteomes" id="UP000712281">
    <property type="component" value="Unassembled WGS sequence"/>
</dbReference>
<reference evidence="1" key="1">
    <citation type="submission" date="2019-12" db="EMBL/GenBank/DDBJ databases">
        <title>Genome sequencing and annotation of Brassica cretica.</title>
        <authorList>
            <person name="Studholme D.J."/>
            <person name="Sarris P.F."/>
        </authorList>
    </citation>
    <scope>NUCLEOTIDE SEQUENCE</scope>
    <source>
        <strain evidence="1">PFS-001/15</strain>
        <tissue evidence="1">Leaf</tissue>
    </source>
</reference>
<evidence type="ECO:0000313" key="1">
    <source>
        <dbReference type="EMBL" id="KAF2597265.1"/>
    </source>
</evidence>